<dbReference type="WBParaSite" id="nRc.2.0.1.t14882-RA">
    <property type="protein sequence ID" value="nRc.2.0.1.t14882-RA"/>
    <property type="gene ID" value="nRc.2.0.1.g14882"/>
</dbReference>
<feature type="compositionally biased region" description="Basic residues" evidence="1">
    <location>
        <begin position="127"/>
        <end position="137"/>
    </location>
</feature>
<sequence length="176" mass="19543">MHNTTISKISTVHPTPFNGCKRIQSALMISVANVIGDHAAEQRPREVQITPVAQKTIFMKNIYAVYPNQHFPSPWEQHIHCNAVPAPYLTMPMDSSHTSSQSSELLLALPALSSFSTVSTTALASLKKSRSNNRHSRLNLAQTNRPGGSWQLQSLPSQFSSWPKYQFQFCHIASNG</sequence>
<proteinExistence type="predicted"/>
<evidence type="ECO:0000256" key="1">
    <source>
        <dbReference type="SAM" id="MobiDB-lite"/>
    </source>
</evidence>
<reference evidence="3" key="1">
    <citation type="submission" date="2022-11" db="UniProtKB">
        <authorList>
            <consortium name="WormBaseParasite"/>
        </authorList>
    </citation>
    <scope>IDENTIFICATION</scope>
</reference>
<accession>A0A915IL28</accession>
<evidence type="ECO:0000313" key="3">
    <source>
        <dbReference type="WBParaSite" id="nRc.2.0.1.t14882-RA"/>
    </source>
</evidence>
<dbReference type="Proteomes" id="UP000887565">
    <property type="component" value="Unplaced"/>
</dbReference>
<keyword evidence="2" id="KW-1185">Reference proteome</keyword>
<feature type="compositionally biased region" description="Polar residues" evidence="1">
    <location>
        <begin position="139"/>
        <end position="149"/>
    </location>
</feature>
<protein>
    <submittedName>
        <fullName evidence="3">Uncharacterized protein</fullName>
    </submittedName>
</protein>
<dbReference type="AlphaFoldDB" id="A0A915IL28"/>
<name>A0A915IL28_ROMCU</name>
<evidence type="ECO:0000313" key="2">
    <source>
        <dbReference type="Proteomes" id="UP000887565"/>
    </source>
</evidence>
<organism evidence="2 3">
    <name type="scientific">Romanomermis culicivorax</name>
    <name type="common">Nematode worm</name>
    <dbReference type="NCBI Taxonomy" id="13658"/>
    <lineage>
        <taxon>Eukaryota</taxon>
        <taxon>Metazoa</taxon>
        <taxon>Ecdysozoa</taxon>
        <taxon>Nematoda</taxon>
        <taxon>Enoplea</taxon>
        <taxon>Dorylaimia</taxon>
        <taxon>Mermithida</taxon>
        <taxon>Mermithoidea</taxon>
        <taxon>Mermithidae</taxon>
        <taxon>Romanomermis</taxon>
    </lineage>
</organism>
<feature type="region of interest" description="Disordered" evidence="1">
    <location>
        <begin position="126"/>
        <end position="149"/>
    </location>
</feature>